<dbReference type="SUPFAM" id="SSF69318">
    <property type="entry name" value="Integrin alpha N-terminal domain"/>
    <property type="match status" value="1"/>
</dbReference>
<dbReference type="InterPro" id="IPR028994">
    <property type="entry name" value="Integrin_alpha_N"/>
</dbReference>
<reference evidence="3" key="1">
    <citation type="submission" date="2016-11" db="EMBL/GenBank/DDBJ databases">
        <authorList>
            <person name="Varghese N."/>
            <person name="Submissions S."/>
        </authorList>
    </citation>
    <scope>NUCLEOTIDE SEQUENCE [LARGE SCALE GENOMIC DNA]</scope>
    <source>
        <strain evidence="3">DSM 17963</strain>
    </source>
</reference>
<gene>
    <name evidence="2" type="ORF">SAMN05443663_102590</name>
</gene>
<feature type="signal peptide" evidence="1">
    <location>
        <begin position="1"/>
        <end position="20"/>
    </location>
</feature>
<evidence type="ECO:0000256" key="1">
    <source>
        <dbReference type="SAM" id="SignalP"/>
    </source>
</evidence>
<protein>
    <recommendedName>
        <fullName evidence="4">FG-GAP repeat-containing protein</fullName>
    </recommendedName>
</protein>
<dbReference type="STRING" id="370979.SAMN05443663_102590"/>
<dbReference type="EMBL" id="FQWC01000002">
    <property type="protein sequence ID" value="SHG34808.1"/>
    <property type="molecule type" value="Genomic_DNA"/>
</dbReference>
<dbReference type="Proteomes" id="UP000184071">
    <property type="component" value="Unassembled WGS sequence"/>
</dbReference>
<name>A0A1M5J2H9_9FLAO</name>
<evidence type="ECO:0008006" key="4">
    <source>
        <dbReference type="Google" id="ProtNLM"/>
    </source>
</evidence>
<evidence type="ECO:0000313" key="3">
    <source>
        <dbReference type="Proteomes" id="UP000184071"/>
    </source>
</evidence>
<feature type="chain" id="PRO_5012770540" description="FG-GAP repeat-containing protein" evidence="1">
    <location>
        <begin position="21"/>
        <end position="190"/>
    </location>
</feature>
<keyword evidence="3" id="KW-1185">Reference proteome</keyword>
<sequence>MKTKLLLAFLIAVNTIPVISQTLNTKVGDQIQGDFNGDGKLEYAFRAQVTKGHGNSVEDGIPDNYEIQFSDKTIKSIKANCCWFKLINEGDLDKDGTDEFSIIQAPENGCIGTVTTYTIKTKKSYKLFPSFSIFWCAELSDSQLQKLVVRENNTIYYYLADPNDTHLLNEAGDKIRFERLKKVKAKNVIF</sequence>
<keyword evidence="1" id="KW-0732">Signal</keyword>
<accession>A0A1M5J2H9</accession>
<dbReference type="AlphaFoldDB" id="A0A1M5J2H9"/>
<organism evidence="2 3">
    <name type="scientific">Flavobacterium defluvii</name>
    <dbReference type="NCBI Taxonomy" id="370979"/>
    <lineage>
        <taxon>Bacteria</taxon>
        <taxon>Pseudomonadati</taxon>
        <taxon>Bacteroidota</taxon>
        <taxon>Flavobacteriia</taxon>
        <taxon>Flavobacteriales</taxon>
        <taxon>Flavobacteriaceae</taxon>
        <taxon>Flavobacterium</taxon>
    </lineage>
</organism>
<dbReference type="OrthoDB" id="637392at2"/>
<proteinExistence type="predicted"/>
<evidence type="ECO:0000313" key="2">
    <source>
        <dbReference type="EMBL" id="SHG34808.1"/>
    </source>
</evidence>
<dbReference type="RefSeq" id="WP_073414681.1">
    <property type="nucleotide sequence ID" value="NZ_FQWC01000002.1"/>
</dbReference>